<reference evidence="2 3" key="1">
    <citation type="journal article" date="2019" name="J. Hered.">
        <title>An Improved Genome Assembly for Drosophila navojoa, the Basal Species in the mojavensis Cluster.</title>
        <authorList>
            <person name="Vanderlinde T."/>
            <person name="Dupim E.G."/>
            <person name="Nazario-Yepiz N.O."/>
            <person name="Carvalho A.B."/>
        </authorList>
    </citation>
    <scope>NUCLEOTIDE SEQUENCE [LARGE SCALE GENOMIC DNA]</scope>
    <source>
        <strain evidence="2">Navoj_Jal97</strain>
        <tissue evidence="2">Whole organism</tissue>
    </source>
</reference>
<evidence type="ECO:0000313" key="3">
    <source>
        <dbReference type="Proteomes" id="UP000295192"/>
    </source>
</evidence>
<dbReference type="OMA" id="YYEDPCG"/>
<dbReference type="Proteomes" id="UP000295192">
    <property type="component" value="Unassembled WGS sequence"/>
</dbReference>
<comment type="caution">
    <text evidence="2">The sequence shown here is derived from an EMBL/GenBank/DDBJ whole genome shotgun (WGS) entry which is preliminary data.</text>
</comment>
<evidence type="ECO:0000256" key="1">
    <source>
        <dbReference type="SAM" id="MobiDB-lite"/>
    </source>
</evidence>
<name>A0A484B671_DRONA</name>
<feature type="region of interest" description="Disordered" evidence="1">
    <location>
        <begin position="87"/>
        <end position="111"/>
    </location>
</feature>
<dbReference type="AlphaFoldDB" id="A0A484B671"/>
<organism evidence="2 3">
    <name type="scientific">Drosophila navojoa</name>
    <name type="common">Fruit fly</name>
    <dbReference type="NCBI Taxonomy" id="7232"/>
    <lineage>
        <taxon>Eukaryota</taxon>
        <taxon>Metazoa</taxon>
        <taxon>Ecdysozoa</taxon>
        <taxon>Arthropoda</taxon>
        <taxon>Hexapoda</taxon>
        <taxon>Insecta</taxon>
        <taxon>Pterygota</taxon>
        <taxon>Neoptera</taxon>
        <taxon>Endopterygota</taxon>
        <taxon>Diptera</taxon>
        <taxon>Brachycera</taxon>
        <taxon>Muscomorpha</taxon>
        <taxon>Ephydroidea</taxon>
        <taxon>Drosophilidae</taxon>
        <taxon>Drosophila</taxon>
    </lineage>
</organism>
<dbReference type="EMBL" id="LSRL02000111">
    <property type="protein sequence ID" value="TDG44263.1"/>
    <property type="molecule type" value="Genomic_DNA"/>
</dbReference>
<feature type="compositionally biased region" description="Low complexity" evidence="1">
    <location>
        <begin position="87"/>
        <end position="100"/>
    </location>
</feature>
<accession>A0A484B671</accession>
<dbReference type="STRING" id="7232.A0A484B671"/>
<gene>
    <name evidence="2" type="ORF">AWZ03_009323</name>
</gene>
<dbReference type="OrthoDB" id="7855357at2759"/>
<sequence length="111" mass="12846">MRVYYEDSYRFGYHHRHHRPNIEIDVISGWGGAYYPAPIARPEVVVVNQAPAYMPPPPPAPVAAPMMMPQPYGGMSVATTGYYQQQQQMQQQSYQYQQPYSHTNNPPYPQW</sequence>
<evidence type="ECO:0000313" key="2">
    <source>
        <dbReference type="EMBL" id="TDG44263.1"/>
    </source>
</evidence>
<keyword evidence="3" id="KW-1185">Reference proteome</keyword>
<protein>
    <submittedName>
        <fullName evidence="2">Uncharacterized protein</fullName>
    </submittedName>
</protein>
<proteinExistence type="predicted"/>